<evidence type="ECO:0008006" key="5">
    <source>
        <dbReference type="Google" id="ProtNLM"/>
    </source>
</evidence>
<evidence type="ECO:0000259" key="2">
    <source>
        <dbReference type="PROSITE" id="PS50404"/>
    </source>
</evidence>
<dbReference type="InterPro" id="IPR040079">
    <property type="entry name" value="Glutathione_S-Trfase"/>
</dbReference>
<sequence>MPLKIYGMTASPPVRLVLLTAEVLGLDYEFVEVNIDKSEQLADDFLKLNPQHNIPVLQHDDFIMNESRAIAGYLVRTFDPNGNLYPIEPKIQARVDQRLLFDMGITSRAIEDIIIPILFGRKLNKNDEVKKKELDKLKEAMNWMREMIQETGYAAGTHDLTIADLNFLVSYSTIRDTKMVDTEEYEELEKYFKRLSELIPNYEKANGEGSKLLGDHYIKMLSLDEAHSKHSSNK</sequence>
<dbReference type="AlphaFoldDB" id="A0A0K2UWR6"/>
<proteinExistence type="predicted"/>
<name>A0A0K2UWR6_LEPSM</name>
<dbReference type="InterPro" id="IPR036282">
    <property type="entry name" value="Glutathione-S-Trfase_C_sf"/>
</dbReference>
<evidence type="ECO:0000259" key="3">
    <source>
        <dbReference type="PROSITE" id="PS50405"/>
    </source>
</evidence>
<dbReference type="InterPro" id="IPR004045">
    <property type="entry name" value="Glutathione_S-Trfase_N"/>
</dbReference>
<dbReference type="PROSITE" id="PS50404">
    <property type="entry name" value="GST_NTER"/>
    <property type="match status" value="1"/>
</dbReference>
<dbReference type="SFLD" id="SFLDS00019">
    <property type="entry name" value="Glutathione_Transferase_(cytos"/>
    <property type="match status" value="1"/>
</dbReference>
<protein>
    <recommendedName>
        <fullName evidence="5">Glutathione S-transferase 1</fullName>
    </recommendedName>
</protein>
<accession>A0A0K2UWR6</accession>
<comment type="subunit">
    <text evidence="1">Homodimer.</text>
</comment>
<dbReference type="SUPFAM" id="SSF47616">
    <property type="entry name" value="GST C-terminal domain-like"/>
    <property type="match status" value="1"/>
</dbReference>
<feature type="domain" description="GST C-terminal" evidence="3">
    <location>
        <begin position="88"/>
        <end position="221"/>
    </location>
</feature>
<dbReference type="SFLD" id="SFLDG01153">
    <property type="entry name" value="Main.4:_Theta-like"/>
    <property type="match status" value="1"/>
</dbReference>
<dbReference type="GO" id="GO:0006749">
    <property type="term" value="P:glutathione metabolic process"/>
    <property type="evidence" value="ECO:0007669"/>
    <property type="project" value="TreeGrafter"/>
</dbReference>
<feature type="domain" description="GST N-terminal" evidence="2">
    <location>
        <begin position="1"/>
        <end position="82"/>
    </location>
</feature>
<organism evidence="4">
    <name type="scientific">Lepeophtheirus salmonis</name>
    <name type="common">Salmon louse</name>
    <name type="synonym">Caligus salmonis</name>
    <dbReference type="NCBI Taxonomy" id="72036"/>
    <lineage>
        <taxon>Eukaryota</taxon>
        <taxon>Metazoa</taxon>
        <taxon>Ecdysozoa</taxon>
        <taxon>Arthropoda</taxon>
        <taxon>Crustacea</taxon>
        <taxon>Multicrustacea</taxon>
        <taxon>Hexanauplia</taxon>
        <taxon>Copepoda</taxon>
        <taxon>Siphonostomatoida</taxon>
        <taxon>Caligidae</taxon>
        <taxon>Lepeophtheirus</taxon>
    </lineage>
</organism>
<dbReference type="PANTHER" id="PTHR43969:SF9">
    <property type="entry name" value="GLUTATHIONE S TRANSFERASE D10, ISOFORM A-RELATED"/>
    <property type="match status" value="1"/>
</dbReference>
<dbReference type="Gene3D" id="3.40.30.10">
    <property type="entry name" value="Glutaredoxin"/>
    <property type="match status" value="1"/>
</dbReference>
<dbReference type="Pfam" id="PF13417">
    <property type="entry name" value="GST_N_3"/>
    <property type="match status" value="1"/>
</dbReference>
<dbReference type="InterPro" id="IPR010987">
    <property type="entry name" value="Glutathione-S-Trfase_C-like"/>
</dbReference>
<dbReference type="FunFam" id="3.40.30.10:FF:000034">
    <property type="entry name" value="glutathione S-transferase 1"/>
    <property type="match status" value="1"/>
</dbReference>
<dbReference type="PROSITE" id="PS50405">
    <property type="entry name" value="GST_CTER"/>
    <property type="match status" value="1"/>
</dbReference>
<dbReference type="SFLD" id="SFLDG00358">
    <property type="entry name" value="Main_(cytGST)"/>
    <property type="match status" value="1"/>
</dbReference>
<dbReference type="SUPFAM" id="SSF52833">
    <property type="entry name" value="Thioredoxin-like"/>
    <property type="match status" value="1"/>
</dbReference>
<evidence type="ECO:0000256" key="1">
    <source>
        <dbReference type="ARBA" id="ARBA00011738"/>
    </source>
</evidence>
<gene>
    <name evidence="4" type="primary">Dwil\GK22983</name>
</gene>
<dbReference type="Gene3D" id="1.20.1050.10">
    <property type="match status" value="1"/>
</dbReference>
<dbReference type="PANTHER" id="PTHR43969">
    <property type="entry name" value="GLUTATHIONE S TRANSFERASE D10, ISOFORM A-RELATED"/>
    <property type="match status" value="1"/>
</dbReference>
<dbReference type="EMBL" id="HACA01024971">
    <property type="protein sequence ID" value="CDW42332.1"/>
    <property type="molecule type" value="Transcribed_RNA"/>
</dbReference>
<reference evidence="4" key="1">
    <citation type="submission" date="2014-05" db="EMBL/GenBank/DDBJ databases">
        <authorList>
            <person name="Chronopoulou M."/>
        </authorList>
    </citation>
    <scope>NUCLEOTIDE SEQUENCE</scope>
    <source>
        <tissue evidence="4">Whole organism</tissue>
    </source>
</reference>
<dbReference type="GO" id="GO:0004364">
    <property type="term" value="F:glutathione transferase activity"/>
    <property type="evidence" value="ECO:0007669"/>
    <property type="project" value="TreeGrafter"/>
</dbReference>
<dbReference type="InterPro" id="IPR036249">
    <property type="entry name" value="Thioredoxin-like_sf"/>
</dbReference>
<evidence type="ECO:0000313" key="4">
    <source>
        <dbReference type="EMBL" id="CDW42332.1"/>
    </source>
</evidence>
<dbReference type="OrthoDB" id="2309723at2759"/>
<dbReference type="FunFam" id="1.20.1050.10:FF:000007">
    <property type="entry name" value="Glutathione S-transferase 1-1"/>
    <property type="match status" value="1"/>
</dbReference>